<evidence type="ECO:0000313" key="1">
    <source>
        <dbReference type="EMBL" id="WOG91252.1"/>
    </source>
</evidence>
<keyword evidence="2" id="KW-1185">Reference proteome</keyword>
<protein>
    <submittedName>
        <fullName evidence="1">Uncharacterized protein</fullName>
    </submittedName>
</protein>
<dbReference type="EMBL" id="CP093345">
    <property type="protein sequence ID" value="WOG91252.1"/>
    <property type="molecule type" value="Genomic_DNA"/>
</dbReference>
<reference evidence="1" key="2">
    <citation type="submission" date="2022-03" db="EMBL/GenBank/DDBJ databases">
        <title>Draft title - Genomic analysis of global carrot germplasm unveils the trajectory of domestication and the origin of high carotenoid orange carrot.</title>
        <authorList>
            <person name="Iorizzo M."/>
            <person name="Ellison S."/>
            <person name="Senalik D."/>
            <person name="Macko-Podgorni A."/>
            <person name="Grzebelus D."/>
            <person name="Bostan H."/>
            <person name="Rolling W."/>
            <person name="Curaba J."/>
            <person name="Simon P."/>
        </authorList>
    </citation>
    <scope>NUCLEOTIDE SEQUENCE</scope>
    <source>
        <tissue evidence="1">Leaf</tissue>
    </source>
</reference>
<accession>A0A165ZXR7</accession>
<organism evidence="1 2">
    <name type="scientific">Daucus carota subsp. sativus</name>
    <name type="common">Carrot</name>
    <dbReference type="NCBI Taxonomy" id="79200"/>
    <lineage>
        <taxon>Eukaryota</taxon>
        <taxon>Viridiplantae</taxon>
        <taxon>Streptophyta</taxon>
        <taxon>Embryophyta</taxon>
        <taxon>Tracheophyta</taxon>
        <taxon>Spermatophyta</taxon>
        <taxon>Magnoliopsida</taxon>
        <taxon>eudicotyledons</taxon>
        <taxon>Gunneridae</taxon>
        <taxon>Pentapetalae</taxon>
        <taxon>asterids</taxon>
        <taxon>campanulids</taxon>
        <taxon>Apiales</taxon>
        <taxon>Apiaceae</taxon>
        <taxon>Apioideae</taxon>
        <taxon>Scandiceae</taxon>
        <taxon>Daucinae</taxon>
        <taxon>Daucus</taxon>
        <taxon>Daucus sect. Daucus</taxon>
    </lineage>
</organism>
<dbReference type="Proteomes" id="UP000077755">
    <property type="component" value="Chromosome 3"/>
</dbReference>
<sequence length="135" mass="14459">MSGSDSDGLDHGWMSADFSFDSSWQSGSVLPSFQVDHTGLAAACGHCSGGKHGRTPLYDVSNQSLSASRQKSPGPSRKFCLDSGRVFSDENSPFSCRSTTKSGTAKKSSFKRKCRFPADEVNEKLAFGNSLCYVA</sequence>
<evidence type="ECO:0000313" key="2">
    <source>
        <dbReference type="Proteomes" id="UP000077755"/>
    </source>
</evidence>
<dbReference type="Gramene" id="KZN00528">
    <property type="protein sequence ID" value="KZN00528"/>
    <property type="gene ID" value="DCAR_009282"/>
</dbReference>
<reference evidence="1" key="1">
    <citation type="journal article" date="2016" name="Nat. Genet.">
        <title>A high-quality carrot genome assembly provides new insights into carotenoid accumulation and asterid genome evolution.</title>
        <authorList>
            <person name="Iorizzo M."/>
            <person name="Ellison S."/>
            <person name="Senalik D."/>
            <person name="Zeng P."/>
            <person name="Satapoomin P."/>
            <person name="Huang J."/>
            <person name="Bowman M."/>
            <person name="Iovene M."/>
            <person name="Sanseverino W."/>
            <person name="Cavagnaro P."/>
            <person name="Yildiz M."/>
            <person name="Macko-Podgorni A."/>
            <person name="Moranska E."/>
            <person name="Grzebelus E."/>
            <person name="Grzebelus D."/>
            <person name="Ashrafi H."/>
            <person name="Zheng Z."/>
            <person name="Cheng S."/>
            <person name="Spooner D."/>
            <person name="Van Deynze A."/>
            <person name="Simon P."/>
        </authorList>
    </citation>
    <scope>NUCLEOTIDE SEQUENCE</scope>
    <source>
        <tissue evidence="1">Leaf</tissue>
    </source>
</reference>
<name>A0A165ZXR7_DAUCS</name>
<dbReference type="AlphaFoldDB" id="A0A165ZXR7"/>
<proteinExistence type="predicted"/>
<gene>
    <name evidence="1" type="ORF">DCAR_0310500</name>
</gene>